<dbReference type="Gene3D" id="1.25.40.10">
    <property type="entry name" value="Tetratricopeptide repeat domain"/>
    <property type="match status" value="1"/>
</dbReference>
<evidence type="ECO:0000313" key="2">
    <source>
        <dbReference type="Proteomes" id="UP001501578"/>
    </source>
</evidence>
<dbReference type="PANTHER" id="PTHR47691:SF3">
    <property type="entry name" value="HTH-TYPE TRANSCRIPTIONAL REGULATOR RV0890C-RELATED"/>
    <property type="match status" value="1"/>
</dbReference>
<dbReference type="Proteomes" id="UP001501578">
    <property type="component" value="Unassembled WGS sequence"/>
</dbReference>
<dbReference type="SMART" id="SM00028">
    <property type="entry name" value="TPR"/>
    <property type="match status" value="4"/>
</dbReference>
<dbReference type="InterPro" id="IPR019734">
    <property type="entry name" value="TPR_rpt"/>
</dbReference>
<evidence type="ECO:0000313" key="1">
    <source>
        <dbReference type="EMBL" id="GAA0951842.1"/>
    </source>
</evidence>
<sequence length="589" mass="63629">MAPLRLPPPGAQDPLDYPAVRLFTDRAVAVRHDFAVTPDNLAQVVGVCASLDGLPLAIELAAARLRTLSLAEVAERLDDRFMLLSRGSRTALPRHQTLRAVVAWSWDLLDPEEQQLARRLTVFVGGARVEAVRQVCDAGPDLLESLAEKSLIELSGGRFRMLETIRAYGAERLAEAGEVTATRAAHAGYALDLATTADAHLRTRDQLPWLARLDEESDDLHAALRWAADTGRLDLGLRLLAHLACYWWLRGYRTIGSHLAADLLERVGEEIPDGLEEEYALCLLTAGAEGRGGPRVQKWAVEVALAVRQRMPFRLEFLTMMLALFTGPPDEPMDREPLLLVATPWTLALSRSGDGFACYLEGDLPGAKAAFSESLAEFQAIGERWGMTQVLSGLQDLAVQEGDHVTALTLADRALGLAEELGASADAAEYLCRKADCVVHLGELADAEAIYLRAAERARRVGSLEMQARAHLGLGLAARLDGRPGDARAYTEQALAEVPDTWFSSGDIKVRAHAALGWLALDAGELTAAWSAFATAIEQAVSPIYLIGSSAVEGLAETARRSGDLDLAARLPAMMPAELAHVARSAGRQ</sequence>
<dbReference type="EMBL" id="BAAAHQ010000051">
    <property type="protein sequence ID" value="GAA0951842.1"/>
    <property type="molecule type" value="Genomic_DNA"/>
</dbReference>
<reference evidence="1 2" key="1">
    <citation type="journal article" date="2019" name="Int. J. Syst. Evol. Microbiol.">
        <title>The Global Catalogue of Microorganisms (GCM) 10K type strain sequencing project: providing services to taxonomists for standard genome sequencing and annotation.</title>
        <authorList>
            <consortium name="The Broad Institute Genomics Platform"/>
            <consortium name="The Broad Institute Genome Sequencing Center for Infectious Disease"/>
            <person name="Wu L."/>
            <person name="Ma J."/>
        </authorList>
    </citation>
    <scope>NUCLEOTIDE SEQUENCE [LARGE SCALE GENOMIC DNA]</scope>
    <source>
        <strain evidence="1 2">JCM 11136</strain>
    </source>
</reference>
<dbReference type="PANTHER" id="PTHR47691">
    <property type="entry name" value="REGULATOR-RELATED"/>
    <property type="match status" value="1"/>
</dbReference>
<dbReference type="SUPFAM" id="SSF48452">
    <property type="entry name" value="TPR-like"/>
    <property type="match status" value="1"/>
</dbReference>
<dbReference type="InterPro" id="IPR011990">
    <property type="entry name" value="TPR-like_helical_dom_sf"/>
</dbReference>
<organism evidence="1 2">
    <name type="scientific">Nonomuraea longicatena</name>
    <dbReference type="NCBI Taxonomy" id="83682"/>
    <lineage>
        <taxon>Bacteria</taxon>
        <taxon>Bacillati</taxon>
        <taxon>Actinomycetota</taxon>
        <taxon>Actinomycetes</taxon>
        <taxon>Streptosporangiales</taxon>
        <taxon>Streptosporangiaceae</taxon>
        <taxon>Nonomuraea</taxon>
    </lineage>
</organism>
<proteinExistence type="predicted"/>
<name>A0ABN1R4N8_9ACTN</name>
<accession>A0ABN1R4N8</accession>
<keyword evidence="2" id="KW-1185">Reference proteome</keyword>
<protein>
    <submittedName>
        <fullName evidence="1">Uncharacterized protein</fullName>
    </submittedName>
</protein>
<comment type="caution">
    <text evidence="1">The sequence shown here is derived from an EMBL/GenBank/DDBJ whole genome shotgun (WGS) entry which is preliminary data.</text>
</comment>
<gene>
    <name evidence="1" type="ORF">GCM10009560_73030</name>
</gene>